<dbReference type="Gene3D" id="3.30.420.10">
    <property type="entry name" value="Ribonuclease H-like superfamily/Ribonuclease H"/>
    <property type="match status" value="1"/>
</dbReference>
<organism evidence="1 2">
    <name type="scientific">Araneus ventricosus</name>
    <name type="common">Orbweaver spider</name>
    <name type="synonym">Epeira ventricosa</name>
    <dbReference type="NCBI Taxonomy" id="182803"/>
    <lineage>
        <taxon>Eukaryota</taxon>
        <taxon>Metazoa</taxon>
        <taxon>Ecdysozoa</taxon>
        <taxon>Arthropoda</taxon>
        <taxon>Chelicerata</taxon>
        <taxon>Arachnida</taxon>
        <taxon>Araneae</taxon>
        <taxon>Araneomorphae</taxon>
        <taxon>Entelegynae</taxon>
        <taxon>Araneoidea</taxon>
        <taxon>Araneidae</taxon>
        <taxon>Araneus</taxon>
    </lineage>
</organism>
<dbReference type="OrthoDB" id="6612506at2759"/>
<accession>A0A4Y2DUN6</accession>
<proteinExistence type="predicted"/>
<keyword evidence="2" id="KW-1185">Reference proteome</keyword>
<evidence type="ECO:0000313" key="1">
    <source>
        <dbReference type="EMBL" id="GBM19394.1"/>
    </source>
</evidence>
<dbReference type="InterPro" id="IPR036397">
    <property type="entry name" value="RNaseH_sf"/>
</dbReference>
<protein>
    <recommendedName>
        <fullName evidence="3">Integrase catalytic domain-containing protein</fullName>
    </recommendedName>
</protein>
<name>A0A4Y2DUN6_ARAVE</name>
<sequence length="92" mass="10776">MSELTTEFFERFGVRVVHSSTYHPQSNPVERFHSTLGRTLRVLCSEEGLYWEKYVHAALFALRTNLQGLARPNWCMRGTVEHLHSVPKVYRL</sequence>
<evidence type="ECO:0000313" key="2">
    <source>
        <dbReference type="Proteomes" id="UP000499080"/>
    </source>
</evidence>
<dbReference type="InterPro" id="IPR012337">
    <property type="entry name" value="RNaseH-like_sf"/>
</dbReference>
<dbReference type="AlphaFoldDB" id="A0A4Y2DUN6"/>
<dbReference type="Proteomes" id="UP000499080">
    <property type="component" value="Unassembled WGS sequence"/>
</dbReference>
<evidence type="ECO:0008006" key="3">
    <source>
        <dbReference type="Google" id="ProtNLM"/>
    </source>
</evidence>
<dbReference type="EMBL" id="BGPR01000422">
    <property type="protein sequence ID" value="GBM19394.1"/>
    <property type="molecule type" value="Genomic_DNA"/>
</dbReference>
<reference evidence="1 2" key="1">
    <citation type="journal article" date="2019" name="Sci. Rep.">
        <title>Orb-weaving spider Araneus ventricosus genome elucidates the spidroin gene catalogue.</title>
        <authorList>
            <person name="Kono N."/>
            <person name="Nakamura H."/>
            <person name="Ohtoshi R."/>
            <person name="Moran D.A.P."/>
            <person name="Shinohara A."/>
            <person name="Yoshida Y."/>
            <person name="Fujiwara M."/>
            <person name="Mori M."/>
            <person name="Tomita M."/>
            <person name="Arakawa K."/>
        </authorList>
    </citation>
    <scope>NUCLEOTIDE SEQUENCE [LARGE SCALE GENOMIC DNA]</scope>
</reference>
<gene>
    <name evidence="1" type="ORF">AVEN_196020_1</name>
</gene>
<dbReference type="GO" id="GO:0003676">
    <property type="term" value="F:nucleic acid binding"/>
    <property type="evidence" value="ECO:0007669"/>
    <property type="project" value="InterPro"/>
</dbReference>
<comment type="caution">
    <text evidence="1">The sequence shown here is derived from an EMBL/GenBank/DDBJ whole genome shotgun (WGS) entry which is preliminary data.</text>
</comment>
<dbReference type="SUPFAM" id="SSF53098">
    <property type="entry name" value="Ribonuclease H-like"/>
    <property type="match status" value="1"/>
</dbReference>